<name>A0ACD5ADC5_9ACTN</name>
<evidence type="ECO:0000313" key="2">
    <source>
        <dbReference type="Proteomes" id="UP001432251"/>
    </source>
</evidence>
<sequence length="272" mass="28586">MFTQRSTRALFATALPLAALVTVTACGNEKAPGSVKVGGAPVTGVHWTVESVTVNGTTTKAPGGAYVEFVSDERVRGNYGCNHFDAEARVTADSVDLGRSDRTLMLCEDKGRRAFEKTLARALADKNTVQTEGTKGDRLLLTRSNGDTVTLAERRDARLVGTTWTVTGLNSDGVAQSLPKAARGRARLVFEKDGRVSARLGCNSGGAKATVEDGHLTFGPLVTTKMGCFGAAADIEKTMRKVLEGTARYDIQGDALTLTGADGTGISLSAEK</sequence>
<dbReference type="EMBL" id="CP146022">
    <property type="protein sequence ID" value="WWQ65243.1"/>
    <property type="molecule type" value="Genomic_DNA"/>
</dbReference>
<keyword evidence="2" id="KW-1185">Reference proteome</keyword>
<evidence type="ECO:0000313" key="1">
    <source>
        <dbReference type="EMBL" id="WWQ65243.1"/>
    </source>
</evidence>
<protein>
    <submittedName>
        <fullName evidence="1">META domain-containing protein</fullName>
    </submittedName>
</protein>
<dbReference type="Proteomes" id="UP001432251">
    <property type="component" value="Chromosome"/>
</dbReference>
<gene>
    <name evidence="1" type="ORF">V2W30_19195</name>
</gene>
<organism evidence="1 2">
    <name type="scientific">Streptomyces citrinus</name>
    <dbReference type="NCBI Taxonomy" id="3118173"/>
    <lineage>
        <taxon>Bacteria</taxon>
        <taxon>Bacillati</taxon>
        <taxon>Actinomycetota</taxon>
        <taxon>Actinomycetes</taxon>
        <taxon>Kitasatosporales</taxon>
        <taxon>Streptomycetaceae</taxon>
        <taxon>Streptomyces</taxon>
    </lineage>
</organism>
<reference evidence="1" key="1">
    <citation type="journal article" date="2025" name="Int. J. Syst. Evol. Microbiol.">
        <title>Streptomyces citrinus sp. nov., with yellow diffusible pigment.</title>
        <authorList>
            <person name="He Y."/>
            <person name="Yang E."/>
            <person name="Xu J."/>
            <person name="Sun Y."/>
            <person name="Sun L."/>
        </authorList>
    </citation>
    <scope>NUCLEOTIDE SEQUENCE</scope>
    <source>
        <strain evidence="1">Q6</strain>
    </source>
</reference>
<proteinExistence type="predicted"/>
<accession>A0ACD5ADC5</accession>